<accession>A0A2G3PQ29</accession>
<feature type="region of interest" description="Disordered" evidence="1">
    <location>
        <begin position="199"/>
        <end position="228"/>
    </location>
</feature>
<reference evidence="2 3" key="1">
    <citation type="submission" date="2017-10" db="EMBL/GenBank/DDBJ databases">
        <title>The draft genome sequence of Williamsia sp. BULT 1.1 isolated from the semi-arid grassland soils from South Africa.</title>
        <authorList>
            <person name="Kabwe M.H."/>
            <person name="Govender N."/>
            <person name="Mutseka Lunga P."/>
            <person name="Vikram S."/>
            <person name="Makhalanyane T.P."/>
        </authorList>
    </citation>
    <scope>NUCLEOTIDE SEQUENCE [LARGE SCALE GENOMIC DNA]</scope>
    <source>
        <strain evidence="2 3">BULT 1.1</strain>
    </source>
</reference>
<proteinExistence type="predicted"/>
<dbReference type="AlphaFoldDB" id="A0A2G3PQ29"/>
<organism evidence="2 3">
    <name type="scientific">Williamsia marianensis</name>
    <dbReference type="NCBI Taxonomy" id="85044"/>
    <lineage>
        <taxon>Bacteria</taxon>
        <taxon>Bacillati</taxon>
        <taxon>Actinomycetota</taxon>
        <taxon>Actinomycetes</taxon>
        <taxon>Mycobacteriales</taxon>
        <taxon>Nocardiaceae</taxon>
        <taxon>Williamsia</taxon>
    </lineage>
</organism>
<dbReference type="EMBL" id="PEBD01000008">
    <property type="protein sequence ID" value="PHV67182.1"/>
    <property type="molecule type" value="Genomic_DNA"/>
</dbReference>
<evidence type="ECO:0000313" key="3">
    <source>
        <dbReference type="Proteomes" id="UP000225108"/>
    </source>
</evidence>
<gene>
    <name evidence="2" type="ORF">CSW57_13365</name>
</gene>
<comment type="caution">
    <text evidence="2">The sequence shown here is derived from an EMBL/GenBank/DDBJ whole genome shotgun (WGS) entry which is preliminary data.</text>
</comment>
<evidence type="ECO:0000313" key="2">
    <source>
        <dbReference type="EMBL" id="PHV67182.1"/>
    </source>
</evidence>
<evidence type="ECO:0000256" key="1">
    <source>
        <dbReference type="SAM" id="MobiDB-lite"/>
    </source>
</evidence>
<protein>
    <recommendedName>
        <fullName evidence="4">Diacylglycerol O-acyltransferase</fullName>
    </recommendedName>
</protein>
<sequence>MTTTERLVGGFDRVTGPDESYHLAERLFGLSAPIQFLWVFASDPGEAAVLRLRDQLSAGPLNRKVRCATVPFARDRWVRADDVPDVAIDDKPIGDNDIASWLDTRVREGELAPAEGRGWKLDAARTRSGKLVLSLLVSHMISDGEGVYAALAAAQAGTSQNRLPTHAETGGRSGRRADVVDAAGQLLAAARALRILGGALRNQTKTPSPSRRAAPSTKASPDAPGPDTTLVILDVDRERWADTAREHGGTTNSLFTAVLAGLVQRTDLPVDDQLRVCMAVSKREAGDERANASGGVWIRIDGPVSPQRGLADIRALSKQAFIDYADAESDKMADNMQPVVRLLPGRLIGKLMQSVPGPDTTVSNLGVVPPSALRLGTETAESFGIRAIVRGRPIANRRAQGPAVAAWAVEYGDKVTITVFGIHPDHFGDVGTLRAQIGEELSSWGLSYTFW</sequence>
<dbReference type="Proteomes" id="UP000225108">
    <property type="component" value="Unassembled WGS sequence"/>
</dbReference>
<feature type="region of interest" description="Disordered" evidence="1">
    <location>
        <begin position="157"/>
        <end position="176"/>
    </location>
</feature>
<name>A0A2G3PQ29_WILMA</name>
<evidence type="ECO:0008006" key="4">
    <source>
        <dbReference type="Google" id="ProtNLM"/>
    </source>
</evidence>
<dbReference type="RefSeq" id="WP_099383177.1">
    <property type="nucleotide sequence ID" value="NZ_PEBD01000008.1"/>
</dbReference>